<feature type="signal peptide" evidence="2">
    <location>
        <begin position="1"/>
        <end position="15"/>
    </location>
</feature>
<dbReference type="Proteomes" id="UP001244207">
    <property type="component" value="Unassembled WGS sequence"/>
</dbReference>
<dbReference type="GeneID" id="85390894"/>
<feature type="chain" id="PRO_5042271561" evidence="2">
    <location>
        <begin position="16"/>
        <end position="109"/>
    </location>
</feature>
<gene>
    <name evidence="3" type="ORF">BDZ83DRAFT_599663</name>
</gene>
<proteinExistence type="predicted"/>
<dbReference type="RefSeq" id="XP_060371084.1">
    <property type="nucleotide sequence ID" value="XM_060506995.1"/>
</dbReference>
<dbReference type="AlphaFoldDB" id="A0AAD8XPA3"/>
<evidence type="ECO:0000313" key="3">
    <source>
        <dbReference type="EMBL" id="KAK1731029.1"/>
    </source>
</evidence>
<keyword evidence="4" id="KW-1185">Reference proteome</keyword>
<organism evidence="3 4">
    <name type="scientific">Glomerella acutata</name>
    <name type="common">Colletotrichum acutatum</name>
    <dbReference type="NCBI Taxonomy" id="27357"/>
    <lineage>
        <taxon>Eukaryota</taxon>
        <taxon>Fungi</taxon>
        <taxon>Dikarya</taxon>
        <taxon>Ascomycota</taxon>
        <taxon>Pezizomycotina</taxon>
        <taxon>Sordariomycetes</taxon>
        <taxon>Hypocreomycetidae</taxon>
        <taxon>Glomerellales</taxon>
        <taxon>Glomerellaceae</taxon>
        <taxon>Colletotrichum</taxon>
        <taxon>Colletotrichum acutatum species complex</taxon>
    </lineage>
</organism>
<evidence type="ECO:0000256" key="1">
    <source>
        <dbReference type="SAM" id="MobiDB-lite"/>
    </source>
</evidence>
<comment type="caution">
    <text evidence="3">The sequence shown here is derived from an EMBL/GenBank/DDBJ whole genome shotgun (WGS) entry which is preliminary data.</text>
</comment>
<feature type="region of interest" description="Disordered" evidence="1">
    <location>
        <begin position="74"/>
        <end position="109"/>
    </location>
</feature>
<name>A0AAD8XPA3_GLOAC</name>
<reference evidence="3" key="1">
    <citation type="submission" date="2021-12" db="EMBL/GenBank/DDBJ databases">
        <title>Comparative genomics, transcriptomics and evolutionary studies reveal genomic signatures of adaptation to plant cell wall in hemibiotrophic fungi.</title>
        <authorList>
            <consortium name="DOE Joint Genome Institute"/>
            <person name="Baroncelli R."/>
            <person name="Diaz J.F."/>
            <person name="Benocci T."/>
            <person name="Peng M."/>
            <person name="Battaglia E."/>
            <person name="Haridas S."/>
            <person name="Andreopoulos W."/>
            <person name="Labutti K."/>
            <person name="Pangilinan J."/>
            <person name="Floch G.L."/>
            <person name="Makela M.R."/>
            <person name="Henrissat B."/>
            <person name="Grigoriev I.V."/>
            <person name="Crouch J.A."/>
            <person name="De Vries R.P."/>
            <person name="Sukno S.A."/>
            <person name="Thon M.R."/>
        </authorList>
    </citation>
    <scope>NUCLEOTIDE SEQUENCE</scope>
    <source>
        <strain evidence="3">CBS 112980</strain>
    </source>
</reference>
<accession>A0AAD8XPA3</accession>
<dbReference type="EMBL" id="JAHMHS010000004">
    <property type="protein sequence ID" value="KAK1731029.1"/>
    <property type="molecule type" value="Genomic_DNA"/>
</dbReference>
<sequence length="109" mass="11858">MLIFCTLVIIHSCSAKGKQGKARHIGFAAGPARRRHWTGSLSQIGRAGMGGAPALERQKASKQAIEQAIQRTSHAAHKRQMSKAGFLRDVETQGKARQGKTRQNPLTQT</sequence>
<evidence type="ECO:0000313" key="4">
    <source>
        <dbReference type="Proteomes" id="UP001244207"/>
    </source>
</evidence>
<evidence type="ECO:0000256" key="2">
    <source>
        <dbReference type="SAM" id="SignalP"/>
    </source>
</evidence>
<keyword evidence="2" id="KW-0732">Signal</keyword>
<protein>
    <submittedName>
        <fullName evidence="3">Uncharacterized protein</fullName>
    </submittedName>
</protein>